<dbReference type="EMBL" id="KI669461">
    <property type="protein sequence ID" value="OCF58689.1"/>
    <property type="molecule type" value="Genomic_DNA"/>
</dbReference>
<feature type="region of interest" description="Disordered" evidence="2">
    <location>
        <begin position="604"/>
        <end position="630"/>
    </location>
</feature>
<evidence type="ECO:0000313" key="4">
    <source>
        <dbReference type="Proteomes" id="UP000092583"/>
    </source>
</evidence>
<dbReference type="Proteomes" id="UP000092583">
    <property type="component" value="Unassembled WGS sequence"/>
</dbReference>
<evidence type="ECO:0000313" key="3">
    <source>
        <dbReference type="EMBL" id="OCF58689.1"/>
    </source>
</evidence>
<protein>
    <submittedName>
        <fullName evidence="3">Uncharacterized protein</fullName>
    </submittedName>
</protein>
<feature type="compositionally biased region" description="Low complexity" evidence="2">
    <location>
        <begin position="191"/>
        <end position="207"/>
    </location>
</feature>
<feature type="compositionally biased region" description="Low complexity" evidence="2">
    <location>
        <begin position="164"/>
        <end position="175"/>
    </location>
</feature>
<dbReference type="STRING" id="1331196.A0A1B9IT26"/>
<feature type="region of interest" description="Disordered" evidence="2">
    <location>
        <begin position="85"/>
        <end position="318"/>
    </location>
</feature>
<feature type="compositionally biased region" description="Polar residues" evidence="2">
    <location>
        <begin position="269"/>
        <end position="280"/>
    </location>
</feature>
<proteinExistence type="predicted"/>
<evidence type="ECO:0000256" key="2">
    <source>
        <dbReference type="SAM" id="MobiDB-lite"/>
    </source>
</evidence>
<reference evidence="4" key="2">
    <citation type="submission" date="2013-12" db="EMBL/GenBank/DDBJ databases">
        <title>Evolution of pathogenesis and genome organization in the Tremellales.</title>
        <authorList>
            <person name="Cuomo C."/>
            <person name="Litvintseva A."/>
            <person name="Heitman J."/>
            <person name="Chen Y."/>
            <person name="Sun S."/>
            <person name="Springer D."/>
            <person name="Dromer F."/>
            <person name="Young S."/>
            <person name="Zeng Q."/>
            <person name="Chapman S."/>
            <person name="Gujja S."/>
            <person name="Saif S."/>
            <person name="Birren B."/>
        </authorList>
    </citation>
    <scope>NUCLEOTIDE SEQUENCE [LARGE SCALE GENOMIC DNA]</scope>
    <source>
        <strain evidence="4">CBS 10435</strain>
    </source>
</reference>
<feature type="compositionally biased region" description="Polar residues" evidence="2">
    <location>
        <begin position="571"/>
        <end position="582"/>
    </location>
</feature>
<feature type="compositionally biased region" description="Low complexity" evidence="2">
    <location>
        <begin position="256"/>
        <end position="268"/>
    </location>
</feature>
<dbReference type="OrthoDB" id="432685at2759"/>
<feature type="compositionally biased region" description="Low complexity" evidence="2">
    <location>
        <begin position="135"/>
        <end position="144"/>
    </location>
</feature>
<keyword evidence="4" id="KW-1185">Reference proteome</keyword>
<feature type="coiled-coil region" evidence="1">
    <location>
        <begin position="369"/>
        <end position="557"/>
    </location>
</feature>
<accession>A0A1B9IT26</accession>
<reference evidence="3 4" key="1">
    <citation type="submission" date="2013-07" db="EMBL/GenBank/DDBJ databases">
        <title>The Genome Sequence of Kwoniella mangroviensis CBS10435.</title>
        <authorList>
            <consortium name="The Broad Institute Genome Sequencing Platform"/>
            <person name="Cuomo C."/>
            <person name="Litvintseva A."/>
            <person name="Chen Y."/>
            <person name="Heitman J."/>
            <person name="Sun S."/>
            <person name="Springer D."/>
            <person name="Dromer F."/>
            <person name="Young S.K."/>
            <person name="Zeng Q."/>
            <person name="Gargeya S."/>
            <person name="Fitzgerald M."/>
            <person name="Abouelleil A."/>
            <person name="Alvarado L."/>
            <person name="Berlin A.M."/>
            <person name="Chapman S.B."/>
            <person name="Dewar J."/>
            <person name="Goldberg J."/>
            <person name="Griggs A."/>
            <person name="Gujja S."/>
            <person name="Hansen M."/>
            <person name="Howarth C."/>
            <person name="Imamovic A."/>
            <person name="Larimer J."/>
            <person name="McCowan C."/>
            <person name="Murphy C."/>
            <person name="Pearson M."/>
            <person name="Priest M."/>
            <person name="Roberts A."/>
            <person name="Saif S."/>
            <person name="Shea T."/>
            <person name="Sykes S."/>
            <person name="Wortman J."/>
            <person name="Nusbaum C."/>
            <person name="Birren B."/>
        </authorList>
    </citation>
    <scope>NUCLEOTIDE SEQUENCE [LARGE SCALE GENOMIC DNA]</scope>
    <source>
        <strain evidence="3 4">CBS 10435</strain>
    </source>
</reference>
<feature type="region of interest" description="Disordered" evidence="2">
    <location>
        <begin position="560"/>
        <end position="583"/>
    </location>
</feature>
<organism evidence="3 4">
    <name type="scientific">Kwoniella mangroviensis CBS 10435</name>
    <dbReference type="NCBI Taxonomy" id="1331196"/>
    <lineage>
        <taxon>Eukaryota</taxon>
        <taxon>Fungi</taxon>
        <taxon>Dikarya</taxon>
        <taxon>Basidiomycota</taxon>
        <taxon>Agaricomycotina</taxon>
        <taxon>Tremellomycetes</taxon>
        <taxon>Tremellales</taxon>
        <taxon>Cryptococcaceae</taxon>
        <taxon>Kwoniella</taxon>
    </lineage>
</organism>
<gene>
    <name evidence="3" type="ORF">L486_03179</name>
</gene>
<evidence type="ECO:0000256" key="1">
    <source>
        <dbReference type="SAM" id="Coils"/>
    </source>
</evidence>
<feature type="compositionally biased region" description="Low complexity" evidence="2">
    <location>
        <begin position="100"/>
        <end position="120"/>
    </location>
</feature>
<dbReference type="AlphaFoldDB" id="A0A1B9IT26"/>
<keyword evidence="1" id="KW-0175">Coiled coil</keyword>
<name>A0A1B9IT26_9TREE</name>
<sequence>MDVSSPERRSDAEFQQILDSFVGEKETVLTGNLPDLLAGYEKDHDTKILEESDFVGVRQLCEQYPDLELGPTDLFAFLQAVLKRDTSTRPTSPPSPSPIPHSSSMPPSAFKAAQSSADQSASRRRRRHSDRIKSPSDSSSSSSSGEEDNTRPRSQRQTSAPPQSARAFPSNSNAAPAPPSGWQPIRKKTLSDPSRSDASISSPLSSRMRAAPPSAYGGFARPSPASRRRRGSSGAAGQSFEEDKDRKSPEPSFIPRSTSSASFTSRTSWQNRPTSPSSQIDEVDHTSFHARAKSPAKEDDDEPDHAEMETFVPSGQHDELEEEHEELDQIDMDIMGQGLLGTGGDALNPRLSRISTESTNSLRTSHDTVARLRKENTELLRKLKETEKSLAVQGAENERLYEDLQARLEEAQSEIAQRRKDEKDMKGKDRAQLIQISGFEADIMSLQRSLENAKMNHANMQKMYNSQCDEAQRLRDMLRDRDDEIRSLEENVQAHAADEEKFNREVQALESEVKRLESDLSVARQAESHLDVQKQENLALKETIDRMRFDLDEARAQAANAAGSSGHRVQASGSSAGGTLSRNLGDELSRRLLDAQKLEEESDEGEVVETVVTTQRTRKKGTRTTGQAGTLSEEQPLIRIEEGIREYADAKAGPSRSDVHEHPPAYTAEPEPINKAELISQIHPKRPGEVVEYDEDVDEEYAFLTNALGMRCTVIEEQMDAQRAEREKRGVLASPRSRNRSYWSEQRKQYKSGIVNYIFYNTDNSVRDQVGKVAMCVVAAFAVGLVAGSHIYATPSGINPRDYQLFAQMNTLAGAAGVGEGFLPMGMLGVVEQGARMIAGNGRIPT</sequence>